<organism evidence="1 2">
    <name type="scientific">Rangifer tarandus platyrhynchus</name>
    <name type="common">Svalbard reindeer</name>
    <dbReference type="NCBI Taxonomy" id="3082113"/>
    <lineage>
        <taxon>Eukaryota</taxon>
        <taxon>Metazoa</taxon>
        <taxon>Chordata</taxon>
        <taxon>Craniata</taxon>
        <taxon>Vertebrata</taxon>
        <taxon>Euteleostomi</taxon>
        <taxon>Mammalia</taxon>
        <taxon>Eutheria</taxon>
        <taxon>Laurasiatheria</taxon>
        <taxon>Artiodactyla</taxon>
        <taxon>Ruminantia</taxon>
        <taxon>Pecora</taxon>
        <taxon>Cervidae</taxon>
        <taxon>Odocoileinae</taxon>
        <taxon>Rangifer</taxon>
    </lineage>
</organism>
<proteinExistence type="predicted"/>
<reference evidence="1" key="1">
    <citation type="submission" date="2023-04" db="EMBL/GenBank/DDBJ databases">
        <authorList>
            <consortium name="ELIXIR-Norway"/>
        </authorList>
    </citation>
    <scope>NUCLEOTIDE SEQUENCE [LARGE SCALE GENOMIC DNA]</scope>
</reference>
<accession>A0ABN8Y6L5</accession>
<evidence type="ECO:0000313" key="1">
    <source>
        <dbReference type="EMBL" id="CAI9156605.1"/>
    </source>
</evidence>
<sequence length="201" mass="20686">MLWSGSDGGACGARNGAGSAWIRASLPGPAGRRRGLVPGASFSALPPRPALPAPQPLPCPGGALSTPLCFLASLSLESPSKRHMGKQECGQALPSPGLVCFFPSCQLLSGAQIMYSSKFNINGFTVPFSFRANMQRSTENSPASDQEKSWVISSRGAGGFRGNPCPRVGSADSSPALVTAGRVLTGAVKTRSPDFSPLLPA</sequence>
<protein>
    <submittedName>
        <fullName evidence="1">Uncharacterized protein</fullName>
    </submittedName>
</protein>
<dbReference type="Proteomes" id="UP001176941">
    <property type="component" value="Chromosome 14"/>
</dbReference>
<evidence type="ECO:0000313" key="2">
    <source>
        <dbReference type="Proteomes" id="UP001176941"/>
    </source>
</evidence>
<gene>
    <name evidence="1" type="ORF">MRATA1EN1_LOCUS5567</name>
</gene>
<dbReference type="EMBL" id="OX459950">
    <property type="protein sequence ID" value="CAI9156605.1"/>
    <property type="molecule type" value="Genomic_DNA"/>
</dbReference>
<name>A0ABN8Y6L5_RANTA</name>
<keyword evidence="2" id="KW-1185">Reference proteome</keyword>